<reference evidence="2 3" key="1">
    <citation type="submission" date="2020-08" db="EMBL/GenBank/DDBJ databases">
        <title>A Genomic Blueprint of the Chicken Gut Microbiome.</title>
        <authorList>
            <person name="Gilroy R."/>
            <person name="Ravi A."/>
            <person name="Getino M."/>
            <person name="Pursley I."/>
            <person name="Horton D.L."/>
            <person name="Alikhan N.-F."/>
            <person name="Baker D."/>
            <person name="Gharbi K."/>
            <person name="Hall N."/>
            <person name="Watson M."/>
            <person name="Adriaenssens E.M."/>
            <person name="Foster-Nyarko E."/>
            <person name="Jarju S."/>
            <person name="Secka A."/>
            <person name="Antonio M."/>
            <person name="Oren A."/>
            <person name="Chaudhuri R."/>
            <person name="La Ragione R.M."/>
            <person name="Hildebrand F."/>
            <person name="Pallen M.J."/>
        </authorList>
    </citation>
    <scope>NUCLEOTIDE SEQUENCE [LARGE SCALE GENOMIC DNA]</scope>
    <source>
        <strain evidence="2 3">Sa1YUN3</strain>
    </source>
</reference>
<evidence type="ECO:0000313" key="3">
    <source>
        <dbReference type="Proteomes" id="UP000616346"/>
    </source>
</evidence>
<dbReference type="Proteomes" id="UP000616346">
    <property type="component" value="Unassembled WGS sequence"/>
</dbReference>
<dbReference type="Gene3D" id="3.90.550.10">
    <property type="entry name" value="Spore Coat Polysaccharide Biosynthesis Protein SpsA, Chain A"/>
    <property type="match status" value="1"/>
</dbReference>
<dbReference type="InterPro" id="IPR050834">
    <property type="entry name" value="Glycosyltransf_2"/>
</dbReference>
<dbReference type="RefSeq" id="WP_191710142.1">
    <property type="nucleotide sequence ID" value="NZ_JACSPQ010000006.1"/>
</dbReference>
<organism evidence="2 3">
    <name type="scientific">Phocaeicola faecium</name>
    <dbReference type="NCBI Taxonomy" id="2762213"/>
    <lineage>
        <taxon>Bacteria</taxon>
        <taxon>Pseudomonadati</taxon>
        <taxon>Bacteroidota</taxon>
        <taxon>Bacteroidia</taxon>
        <taxon>Bacteroidales</taxon>
        <taxon>Bacteroidaceae</taxon>
        <taxon>Phocaeicola</taxon>
    </lineage>
</organism>
<keyword evidence="3" id="KW-1185">Reference proteome</keyword>
<proteinExistence type="predicted"/>
<dbReference type="PANTHER" id="PTHR43685">
    <property type="entry name" value="GLYCOSYLTRANSFERASE"/>
    <property type="match status" value="1"/>
</dbReference>
<dbReference type="InterPro" id="IPR029044">
    <property type="entry name" value="Nucleotide-diphossugar_trans"/>
</dbReference>
<evidence type="ECO:0000313" key="2">
    <source>
        <dbReference type="EMBL" id="MBD8002141.1"/>
    </source>
</evidence>
<feature type="domain" description="Glycosyltransferase 2-like" evidence="1">
    <location>
        <begin position="5"/>
        <end position="129"/>
    </location>
</feature>
<gene>
    <name evidence="2" type="ORF">H9626_07925</name>
</gene>
<comment type="caution">
    <text evidence="2">The sequence shown here is derived from an EMBL/GenBank/DDBJ whole genome shotgun (WGS) entry which is preliminary data.</text>
</comment>
<dbReference type="PANTHER" id="PTHR43685:SF11">
    <property type="entry name" value="GLYCOSYLTRANSFERASE TAGX-RELATED"/>
    <property type="match status" value="1"/>
</dbReference>
<evidence type="ECO:0000259" key="1">
    <source>
        <dbReference type="Pfam" id="PF00535"/>
    </source>
</evidence>
<accession>A0ABR8VBY3</accession>
<dbReference type="InterPro" id="IPR001173">
    <property type="entry name" value="Glyco_trans_2-like"/>
</dbReference>
<name>A0ABR8VBY3_9BACT</name>
<sequence>MKTVSVVMCTYNGEVFLREQLDSIVTQTHPIHELIIQDDCSTDHTAEIVTEYAQRYPYIRFHRNTQNLGFNRNFQDALSKATGDFVAIADQDDIWYPEKIQKQAETIGRHDICISAYHTGSTYRTDGSMQTVTPCYELSYLLFYDSTPGHSMLIRRDFLQDVFAQWDGHIVYDWWLSVNAHLGRGIVCVDRPLNWHRPHNASAMTRLKERYASHIPPKPTWQPYVYGIRKYREQQLLPTWKFFYGYIERRTSDPKFALPHALSHLMLKRDVLSFLRLCRLCMKYKQHIYFYPRQKGIASYVRAFFYPAIRAYGNTYFYL</sequence>
<dbReference type="Pfam" id="PF00535">
    <property type="entry name" value="Glycos_transf_2"/>
    <property type="match status" value="1"/>
</dbReference>
<protein>
    <submittedName>
        <fullName evidence="2">Glycosyltransferase</fullName>
    </submittedName>
</protein>
<dbReference type="EMBL" id="JACSPQ010000006">
    <property type="protein sequence ID" value="MBD8002141.1"/>
    <property type="molecule type" value="Genomic_DNA"/>
</dbReference>
<dbReference type="SUPFAM" id="SSF53448">
    <property type="entry name" value="Nucleotide-diphospho-sugar transferases"/>
    <property type="match status" value="1"/>
</dbReference>